<feature type="compositionally biased region" description="Basic and acidic residues" evidence="2">
    <location>
        <begin position="530"/>
        <end position="549"/>
    </location>
</feature>
<dbReference type="AlphaFoldDB" id="A0A919XMJ8"/>
<dbReference type="SMART" id="SM00857">
    <property type="entry name" value="Resolvase"/>
    <property type="match status" value="1"/>
</dbReference>
<gene>
    <name evidence="5" type="ORF">J41TS12_06270</name>
</gene>
<dbReference type="PANTHER" id="PTHR30461:SF23">
    <property type="entry name" value="DNA RECOMBINASE-RELATED"/>
    <property type="match status" value="1"/>
</dbReference>
<dbReference type="SUPFAM" id="SSF53041">
    <property type="entry name" value="Resolvase-like"/>
    <property type="match status" value="1"/>
</dbReference>
<reference evidence="5 6" key="1">
    <citation type="submission" date="2021-03" db="EMBL/GenBank/DDBJ databases">
        <title>Antimicrobial resistance genes in bacteria isolated from Japanese honey, and their potential for conferring macrolide and lincosamide resistance in the American foulbrood pathogen Paenibacillus larvae.</title>
        <authorList>
            <person name="Okamoto M."/>
            <person name="Kumagai M."/>
            <person name="Kanamori H."/>
            <person name="Takamatsu D."/>
        </authorList>
    </citation>
    <scope>NUCLEOTIDE SEQUENCE [LARGE SCALE GENOMIC DNA]</scope>
    <source>
        <strain evidence="5 6">J41TS12</strain>
    </source>
</reference>
<feature type="domain" description="Recombinase" evidence="4">
    <location>
        <begin position="127"/>
        <end position="260"/>
    </location>
</feature>
<dbReference type="EMBL" id="BORR01000002">
    <property type="protein sequence ID" value="GIO35766.1"/>
    <property type="molecule type" value="Genomic_DNA"/>
</dbReference>
<evidence type="ECO:0000313" key="5">
    <source>
        <dbReference type="EMBL" id="GIO35766.1"/>
    </source>
</evidence>
<dbReference type="PANTHER" id="PTHR30461">
    <property type="entry name" value="DNA-INVERTASE FROM LAMBDOID PROPHAGE"/>
    <property type="match status" value="1"/>
</dbReference>
<proteinExistence type="predicted"/>
<dbReference type="Pfam" id="PF13408">
    <property type="entry name" value="Zn_ribbon_recom"/>
    <property type="match status" value="1"/>
</dbReference>
<name>A0A919XMJ8_9BACL</name>
<evidence type="ECO:0000313" key="6">
    <source>
        <dbReference type="Proteomes" id="UP000681162"/>
    </source>
</evidence>
<accession>A0A919XMJ8</accession>
<dbReference type="Gene3D" id="3.40.50.1390">
    <property type="entry name" value="Resolvase, N-terminal catalytic domain"/>
    <property type="match status" value="1"/>
</dbReference>
<dbReference type="InterPro" id="IPR050639">
    <property type="entry name" value="SSR_resolvase"/>
</dbReference>
<organism evidence="5 6">
    <name type="scientific">Paenibacillus antibioticophila</name>
    <dbReference type="NCBI Taxonomy" id="1274374"/>
    <lineage>
        <taxon>Bacteria</taxon>
        <taxon>Bacillati</taxon>
        <taxon>Bacillota</taxon>
        <taxon>Bacilli</taxon>
        <taxon>Bacillales</taxon>
        <taxon>Paenibacillaceae</taxon>
        <taxon>Paenibacillus</taxon>
    </lineage>
</organism>
<dbReference type="GO" id="GO:0003677">
    <property type="term" value="F:DNA binding"/>
    <property type="evidence" value="ECO:0007669"/>
    <property type="project" value="InterPro"/>
</dbReference>
<dbReference type="InterPro" id="IPR025827">
    <property type="entry name" value="Zn_ribbon_recom_dom"/>
</dbReference>
<dbReference type="CDD" id="cd00338">
    <property type="entry name" value="Ser_Recombinase"/>
    <property type="match status" value="1"/>
</dbReference>
<evidence type="ECO:0000256" key="1">
    <source>
        <dbReference type="SAM" id="Coils"/>
    </source>
</evidence>
<dbReference type="PROSITE" id="PS51737">
    <property type="entry name" value="RECOMBINASE_DNA_BIND"/>
    <property type="match status" value="1"/>
</dbReference>
<keyword evidence="1" id="KW-0175">Coiled coil</keyword>
<dbReference type="InterPro" id="IPR006119">
    <property type="entry name" value="Resolv_N"/>
</dbReference>
<feature type="domain" description="Resolvase/invertase-type recombinase catalytic" evidence="3">
    <location>
        <begin position="1"/>
        <end position="117"/>
    </location>
</feature>
<comment type="caution">
    <text evidence="5">The sequence shown here is derived from an EMBL/GenBank/DDBJ whole genome shotgun (WGS) entry which is preliminary data.</text>
</comment>
<dbReference type="Proteomes" id="UP000681162">
    <property type="component" value="Unassembled WGS sequence"/>
</dbReference>
<dbReference type="InterPro" id="IPR038109">
    <property type="entry name" value="DNA_bind_recomb_sf"/>
</dbReference>
<dbReference type="Pfam" id="PF07508">
    <property type="entry name" value="Recombinase"/>
    <property type="match status" value="1"/>
</dbReference>
<dbReference type="InterPro" id="IPR036162">
    <property type="entry name" value="Resolvase-like_N_sf"/>
</dbReference>
<sequence>MGFFDSNIRIYPEGARSGEDIDTRIELPKLREDVANGSISHVICTHPDRFSRDLTDKLIACREFEKNGAKLVFTDTEYENSPEGKLFFNIMSAIAEYELALIKKRTVRGRLAKVRDQKKIMPMRVAPFGYDKDENGQLVINDTERQYVLMIYEWYVLERLTLRQIGERLYGKVMPKRGESKNWNATSISRILTSEIYIGKYYYNRRASQKVRGELTKGGNPKKKYSMREEKDWLMVEIDPIVDIEMWKLAQKQRVQNDTNKHVGNTKYEYLLKSLLKCGHCGRRFDATTYSGSHNRDTGETTKIRHYRCPNTVPRKYGPEIKKCVAVSLNAEQIEGYIWNRVIQIITDPDKFINKFRGQGDEAILAIVAQKELFEKNLTIKLNALDKAEKKYYEAQLEADEKRIEKHIKDYKKDIALLEQEIENCQAKIDAHRMEELTSDQIIYMVQKLREQISDGVEVPFEIKRNIVEILFEEIIVTVNRDGGDDPTSSETKIDITSVGVFDKLSQDGINYGVCSQPQKIRQYRRRPRRPDLHWNDWPDQSDRELPAR</sequence>
<evidence type="ECO:0000256" key="2">
    <source>
        <dbReference type="SAM" id="MobiDB-lite"/>
    </source>
</evidence>
<evidence type="ECO:0000259" key="3">
    <source>
        <dbReference type="PROSITE" id="PS51736"/>
    </source>
</evidence>
<dbReference type="InterPro" id="IPR011109">
    <property type="entry name" value="DNA_bind_recombinase_dom"/>
</dbReference>
<feature type="coiled-coil region" evidence="1">
    <location>
        <begin position="385"/>
        <end position="435"/>
    </location>
</feature>
<keyword evidence="6" id="KW-1185">Reference proteome</keyword>
<protein>
    <submittedName>
        <fullName evidence="5">Resolvase-like protein</fullName>
    </submittedName>
</protein>
<evidence type="ECO:0000259" key="4">
    <source>
        <dbReference type="PROSITE" id="PS51737"/>
    </source>
</evidence>
<dbReference type="Pfam" id="PF00239">
    <property type="entry name" value="Resolvase"/>
    <property type="match status" value="1"/>
</dbReference>
<dbReference type="GO" id="GO:0000150">
    <property type="term" value="F:DNA strand exchange activity"/>
    <property type="evidence" value="ECO:0007669"/>
    <property type="project" value="InterPro"/>
</dbReference>
<dbReference type="PROSITE" id="PS51736">
    <property type="entry name" value="RECOMBINASES_3"/>
    <property type="match status" value="1"/>
</dbReference>
<dbReference type="Gene3D" id="3.90.1750.20">
    <property type="entry name" value="Putative Large Serine Recombinase, Chain B, Domain 2"/>
    <property type="match status" value="1"/>
</dbReference>
<feature type="region of interest" description="Disordered" evidence="2">
    <location>
        <begin position="521"/>
        <end position="549"/>
    </location>
</feature>